<sequence>MTPDFLSLPAIAGIRAGLVPAWKPAYVAGCGRSQPKGMLLMGFISNPAAEMAVRVEKELGLSIFQARVEKGEMLGLVEM</sequence>
<dbReference type="EMBL" id="CP022188">
    <property type="protein sequence ID" value="AWI80409.1"/>
    <property type="molecule type" value="Genomic_DNA"/>
</dbReference>
<gene>
    <name evidence="1" type="ORF">CEW87_14200</name>
</gene>
<evidence type="ECO:0000313" key="2">
    <source>
        <dbReference type="Proteomes" id="UP000244902"/>
    </source>
</evidence>
<evidence type="ECO:0000313" key="1">
    <source>
        <dbReference type="EMBL" id="AWI80409.1"/>
    </source>
</evidence>
<organism evidence="1 2">
    <name type="scientific">Parazoarcus communis</name>
    <dbReference type="NCBI Taxonomy" id="41977"/>
    <lineage>
        <taxon>Bacteria</taxon>
        <taxon>Pseudomonadati</taxon>
        <taxon>Pseudomonadota</taxon>
        <taxon>Betaproteobacteria</taxon>
        <taxon>Rhodocyclales</taxon>
        <taxon>Zoogloeaceae</taxon>
        <taxon>Parazoarcus</taxon>
    </lineage>
</organism>
<proteinExistence type="predicted"/>
<dbReference type="Proteomes" id="UP000244902">
    <property type="component" value="Chromosome"/>
</dbReference>
<reference evidence="1 2" key="1">
    <citation type="submission" date="2017-06" db="EMBL/GenBank/DDBJ databases">
        <title>Azoarcus sp. TSNA42 complete genome sequence.</title>
        <authorList>
            <person name="Woo J.-H."/>
            <person name="Kim H.-S."/>
        </authorList>
    </citation>
    <scope>NUCLEOTIDE SEQUENCE [LARGE SCALE GENOMIC DNA]</scope>
    <source>
        <strain evidence="1 2">TSNA42</strain>
    </source>
</reference>
<name>A0A2U8H335_9RHOO</name>
<accession>A0A2U8H335</accession>
<protein>
    <submittedName>
        <fullName evidence="1">Uncharacterized protein</fullName>
    </submittedName>
</protein>
<dbReference type="AlphaFoldDB" id="A0A2U8H335"/>